<evidence type="ECO:0000256" key="8">
    <source>
        <dbReference type="ARBA" id="ARBA00023172"/>
    </source>
</evidence>
<dbReference type="InterPro" id="IPR044068">
    <property type="entry name" value="CB"/>
</dbReference>
<dbReference type="HAMAP" id="MF_01808">
    <property type="entry name" value="Recomb_XerC_XerD"/>
    <property type="match status" value="1"/>
</dbReference>
<dbReference type="Gene3D" id="1.10.443.10">
    <property type="entry name" value="Intergrase catalytic core"/>
    <property type="match status" value="1"/>
</dbReference>
<dbReference type="NCBIfam" id="NF001399">
    <property type="entry name" value="PRK00283.1"/>
    <property type="match status" value="1"/>
</dbReference>
<evidence type="ECO:0000259" key="11">
    <source>
        <dbReference type="PROSITE" id="PS51900"/>
    </source>
</evidence>
<dbReference type="InterPro" id="IPR013762">
    <property type="entry name" value="Integrase-like_cat_sf"/>
</dbReference>
<dbReference type="SUPFAM" id="SSF47823">
    <property type="entry name" value="lambda integrase-like, N-terminal domain"/>
    <property type="match status" value="2"/>
</dbReference>
<dbReference type="SUPFAM" id="SSF56349">
    <property type="entry name" value="DNA breaking-rejoining enzymes"/>
    <property type="match status" value="1"/>
</dbReference>
<keyword evidence="6" id="KW-0229">DNA integration</keyword>
<dbReference type="Gene3D" id="1.10.150.130">
    <property type="match status" value="1"/>
</dbReference>
<gene>
    <name evidence="12" type="ORF">LCGC14_0303810</name>
</gene>
<accession>A0A0F9WB38</accession>
<dbReference type="Pfam" id="PF00589">
    <property type="entry name" value="Phage_integrase"/>
    <property type="match status" value="1"/>
</dbReference>
<evidence type="ECO:0000256" key="2">
    <source>
        <dbReference type="ARBA" id="ARBA00006657"/>
    </source>
</evidence>
<evidence type="ECO:0000256" key="3">
    <source>
        <dbReference type="ARBA" id="ARBA00022490"/>
    </source>
</evidence>
<dbReference type="PROSITE" id="PS51898">
    <property type="entry name" value="TYR_RECOMBINASE"/>
    <property type="match status" value="1"/>
</dbReference>
<comment type="subcellular location">
    <subcellularLocation>
        <location evidence="1">Cytoplasm</location>
    </subcellularLocation>
</comment>
<keyword evidence="9" id="KW-0131">Cell cycle</keyword>
<dbReference type="InterPro" id="IPR011931">
    <property type="entry name" value="Recomb_XerC"/>
</dbReference>
<comment type="similarity">
    <text evidence="2">Belongs to the 'phage' integrase family. XerC subfamily.</text>
</comment>
<dbReference type="InterPro" id="IPR011010">
    <property type="entry name" value="DNA_brk_join_enz"/>
</dbReference>
<evidence type="ECO:0000259" key="10">
    <source>
        <dbReference type="PROSITE" id="PS51898"/>
    </source>
</evidence>
<keyword evidence="7" id="KW-0238">DNA-binding</keyword>
<name>A0A0F9WB38_9ZZZZ</name>
<feature type="domain" description="Tyr recombinase" evidence="10">
    <location>
        <begin position="133"/>
        <end position="315"/>
    </location>
</feature>
<evidence type="ECO:0000256" key="7">
    <source>
        <dbReference type="ARBA" id="ARBA00023125"/>
    </source>
</evidence>
<organism evidence="12">
    <name type="scientific">marine sediment metagenome</name>
    <dbReference type="NCBI Taxonomy" id="412755"/>
    <lineage>
        <taxon>unclassified sequences</taxon>
        <taxon>metagenomes</taxon>
        <taxon>ecological metagenomes</taxon>
    </lineage>
</organism>
<dbReference type="InterPro" id="IPR004107">
    <property type="entry name" value="Integrase_SAM-like_N"/>
</dbReference>
<keyword evidence="8" id="KW-0233">DNA recombination</keyword>
<dbReference type="Pfam" id="PF02899">
    <property type="entry name" value="Phage_int_SAM_1"/>
    <property type="match status" value="2"/>
</dbReference>
<keyword evidence="5" id="KW-0159">Chromosome partition</keyword>
<evidence type="ECO:0000256" key="1">
    <source>
        <dbReference type="ARBA" id="ARBA00004496"/>
    </source>
</evidence>
<dbReference type="EMBL" id="LAZR01000192">
    <property type="protein sequence ID" value="KKN82966.1"/>
    <property type="molecule type" value="Genomic_DNA"/>
</dbReference>
<dbReference type="NCBIfam" id="TIGR02224">
    <property type="entry name" value="recomb_XerC"/>
    <property type="match status" value="1"/>
</dbReference>
<keyword evidence="4" id="KW-0132">Cell division</keyword>
<keyword evidence="3" id="KW-0963">Cytoplasm</keyword>
<comment type="caution">
    <text evidence="12">The sequence shown here is derived from an EMBL/GenBank/DDBJ whole genome shotgun (WGS) entry which is preliminary data.</text>
</comment>
<dbReference type="GO" id="GO:0003677">
    <property type="term" value="F:DNA binding"/>
    <property type="evidence" value="ECO:0007669"/>
    <property type="project" value="UniProtKB-KW"/>
</dbReference>
<dbReference type="PROSITE" id="PS51900">
    <property type="entry name" value="CB"/>
    <property type="match status" value="1"/>
</dbReference>
<dbReference type="GO" id="GO:0051301">
    <property type="term" value="P:cell division"/>
    <property type="evidence" value="ECO:0007669"/>
    <property type="project" value="UniProtKB-KW"/>
</dbReference>
<dbReference type="InterPro" id="IPR010998">
    <property type="entry name" value="Integrase_recombinase_N"/>
</dbReference>
<dbReference type="GO" id="GO:0007059">
    <property type="term" value="P:chromosome segregation"/>
    <property type="evidence" value="ECO:0007669"/>
    <property type="project" value="UniProtKB-KW"/>
</dbReference>
<evidence type="ECO:0000256" key="4">
    <source>
        <dbReference type="ARBA" id="ARBA00022618"/>
    </source>
</evidence>
<evidence type="ECO:0000313" key="12">
    <source>
        <dbReference type="EMBL" id="KKN82966.1"/>
    </source>
</evidence>
<feature type="domain" description="Core-binding (CB)" evidence="11">
    <location>
        <begin position="1"/>
        <end position="112"/>
    </location>
</feature>
<dbReference type="CDD" id="cd00798">
    <property type="entry name" value="INT_XerDC_C"/>
    <property type="match status" value="1"/>
</dbReference>
<proteinExistence type="inferred from homology"/>
<evidence type="ECO:0000256" key="9">
    <source>
        <dbReference type="ARBA" id="ARBA00023306"/>
    </source>
</evidence>
<dbReference type="AlphaFoldDB" id="A0A0F9WB38"/>
<evidence type="ECO:0000256" key="6">
    <source>
        <dbReference type="ARBA" id="ARBA00022908"/>
    </source>
</evidence>
<protein>
    <recommendedName>
        <fullName evidence="13">Tyrosine recombinase XerD</fullName>
    </recommendedName>
</protein>
<dbReference type="GO" id="GO:0006310">
    <property type="term" value="P:DNA recombination"/>
    <property type="evidence" value="ECO:0007669"/>
    <property type="project" value="UniProtKB-KW"/>
</dbReference>
<dbReference type="InterPro" id="IPR050090">
    <property type="entry name" value="Tyrosine_recombinase_XerCD"/>
</dbReference>
<dbReference type="GO" id="GO:0015074">
    <property type="term" value="P:DNA integration"/>
    <property type="evidence" value="ECO:0007669"/>
    <property type="project" value="UniProtKB-KW"/>
</dbReference>
<dbReference type="PANTHER" id="PTHR30349">
    <property type="entry name" value="PHAGE INTEGRASE-RELATED"/>
    <property type="match status" value="1"/>
</dbReference>
<sequence>MQQPPFISDFLEYLEAERNFSVHTLRSYGADLTQFCQFLRAAEGSDVLPGELTNGDLPSPDDMDIDACNARLLTIEPMDVRAYLAMMRNSGYSKATAARKLASLRSFYKYLVRQGHLSSSPVSVIRTPKQDKRLPKCLDVEQVGALLSAPDTSTLLGARDRAVLETIYSAGLRISELVELNVEDLDEFGGALRIRGKGKKERLAPLGGCALSAVQVYLDKRAAAAGEAATGPLFVNRAGQRISDRSIRRKLNKYMAAAGIPGHVSPHVLRHSFATHMLNAGADLRSVQEMLGHESLSTTQIYTHMTTRRLKQVYDKTHPLARARTKASTAPAL</sequence>
<evidence type="ECO:0008006" key="13">
    <source>
        <dbReference type="Google" id="ProtNLM"/>
    </source>
</evidence>
<evidence type="ECO:0000256" key="5">
    <source>
        <dbReference type="ARBA" id="ARBA00022829"/>
    </source>
</evidence>
<dbReference type="GO" id="GO:0005737">
    <property type="term" value="C:cytoplasm"/>
    <property type="evidence" value="ECO:0007669"/>
    <property type="project" value="UniProtKB-SubCell"/>
</dbReference>
<dbReference type="InterPro" id="IPR002104">
    <property type="entry name" value="Integrase_catalytic"/>
</dbReference>
<reference evidence="12" key="1">
    <citation type="journal article" date="2015" name="Nature">
        <title>Complex archaea that bridge the gap between prokaryotes and eukaryotes.</title>
        <authorList>
            <person name="Spang A."/>
            <person name="Saw J.H."/>
            <person name="Jorgensen S.L."/>
            <person name="Zaremba-Niedzwiedzka K."/>
            <person name="Martijn J."/>
            <person name="Lind A.E."/>
            <person name="van Eijk R."/>
            <person name="Schleper C."/>
            <person name="Guy L."/>
            <person name="Ettema T.J."/>
        </authorList>
    </citation>
    <scope>NUCLEOTIDE SEQUENCE</scope>
</reference>
<dbReference type="PANTHER" id="PTHR30349:SF77">
    <property type="entry name" value="TYROSINE RECOMBINASE XERC"/>
    <property type="match status" value="1"/>
</dbReference>
<dbReference type="InterPro" id="IPR023009">
    <property type="entry name" value="Tyrosine_recombinase_XerC/XerD"/>
</dbReference>